<dbReference type="GO" id="GO:0005886">
    <property type="term" value="C:plasma membrane"/>
    <property type="evidence" value="ECO:0007669"/>
    <property type="project" value="UniProtKB-SubCell"/>
</dbReference>
<dbReference type="OrthoDB" id="9813151at2"/>
<accession>A0A143HGT6</accession>
<dbReference type="CDD" id="cd00075">
    <property type="entry name" value="HATPase"/>
    <property type="match status" value="1"/>
</dbReference>
<evidence type="ECO:0000256" key="17">
    <source>
        <dbReference type="SAM" id="Phobius"/>
    </source>
</evidence>
<dbReference type="SUPFAM" id="SSF55874">
    <property type="entry name" value="ATPase domain of HSP90 chaperone/DNA topoisomerase II/histidine kinase"/>
    <property type="match status" value="1"/>
</dbReference>
<dbReference type="Gene3D" id="1.10.287.130">
    <property type="match status" value="1"/>
</dbReference>
<dbReference type="InterPro" id="IPR036890">
    <property type="entry name" value="HATPase_C_sf"/>
</dbReference>
<evidence type="ECO:0000313" key="21">
    <source>
        <dbReference type="Proteomes" id="UP000076021"/>
    </source>
</evidence>
<dbReference type="GO" id="GO:0005524">
    <property type="term" value="F:ATP binding"/>
    <property type="evidence" value="ECO:0007669"/>
    <property type="project" value="UniProtKB-KW"/>
</dbReference>
<feature type="domain" description="Histidine kinase" evidence="18">
    <location>
        <begin position="245"/>
        <end position="457"/>
    </location>
</feature>
<evidence type="ECO:0000256" key="12">
    <source>
        <dbReference type="ARBA" id="ARBA00023012"/>
    </source>
</evidence>
<dbReference type="Gene3D" id="6.10.340.10">
    <property type="match status" value="1"/>
</dbReference>
<dbReference type="KEGG" id="rst:ATY39_15600"/>
<keyword evidence="5" id="KW-0597">Phosphoprotein</keyword>
<dbReference type="InterPro" id="IPR005467">
    <property type="entry name" value="His_kinase_dom"/>
</dbReference>
<evidence type="ECO:0000256" key="3">
    <source>
        <dbReference type="ARBA" id="ARBA00012438"/>
    </source>
</evidence>
<dbReference type="FunFam" id="1.10.287.130:FF:000001">
    <property type="entry name" value="Two-component sensor histidine kinase"/>
    <property type="match status" value="1"/>
</dbReference>
<gene>
    <name evidence="20" type="ORF">ATY39_15600</name>
</gene>
<keyword evidence="14 17" id="KW-0472">Membrane</keyword>
<comment type="subcellular location">
    <subcellularLocation>
        <location evidence="2">Cell membrane</location>
        <topology evidence="2">Multi-pass membrane protein</topology>
    </subcellularLocation>
</comment>
<evidence type="ECO:0000313" key="20">
    <source>
        <dbReference type="EMBL" id="AMX00697.1"/>
    </source>
</evidence>
<evidence type="ECO:0000256" key="13">
    <source>
        <dbReference type="ARBA" id="ARBA00023026"/>
    </source>
</evidence>
<keyword evidence="8" id="KW-0547">Nucleotide-binding</keyword>
<dbReference type="InterPro" id="IPR036097">
    <property type="entry name" value="HisK_dim/P_sf"/>
</dbReference>
<keyword evidence="4" id="KW-1003">Cell membrane</keyword>
<dbReference type="CDD" id="cd00082">
    <property type="entry name" value="HisKA"/>
    <property type="match status" value="1"/>
</dbReference>
<dbReference type="Pfam" id="PF00672">
    <property type="entry name" value="HAMP"/>
    <property type="match status" value="1"/>
</dbReference>
<dbReference type="PROSITE" id="PS50885">
    <property type="entry name" value="HAMP"/>
    <property type="match status" value="1"/>
</dbReference>
<evidence type="ECO:0000256" key="4">
    <source>
        <dbReference type="ARBA" id="ARBA00022475"/>
    </source>
</evidence>
<name>A0A143HGT6_9BACL</name>
<evidence type="ECO:0000259" key="19">
    <source>
        <dbReference type="PROSITE" id="PS50885"/>
    </source>
</evidence>
<dbReference type="PANTHER" id="PTHR45528">
    <property type="entry name" value="SENSOR HISTIDINE KINASE CPXA"/>
    <property type="match status" value="1"/>
</dbReference>
<dbReference type="InterPro" id="IPR050398">
    <property type="entry name" value="HssS/ArlS-like"/>
</dbReference>
<evidence type="ECO:0000256" key="11">
    <source>
        <dbReference type="ARBA" id="ARBA00022989"/>
    </source>
</evidence>
<dbReference type="Proteomes" id="UP000076021">
    <property type="component" value="Chromosome"/>
</dbReference>
<evidence type="ECO:0000256" key="2">
    <source>
        <dbReference type="ARBA" id="ARBA00004651"/>
    </source>
</evidence>
<dbReference type="SUPFAM" id="SSF47384">
    <property type="entry name" value="Homodimeric domain of signal transducing histidine kinase"/>
    <property type="match status" value="1"/>
</dbReference>
<dbReference type="EMBL" id="CP014806">
    <property type="protein sequence ID" value="AMX00697.1"/>
    <property type="molecule type" value="Genomic_DNA"/>
</dbReference>
<organism evidence="20 21">
    <name type="scientific">Rummeliibacillus stabekisii</name>
    <dbReference type="NCBI Taxonomy" id="241244"/>
    <lineage>
        <taxon>Bacteria</taxon>
        <taxon>Bacillati</taxon>
        <taxon>Bacillota</taxon>
        <taxon>Bacilli</taxon>
        <taxon>Bacillales</taxon>
        <taxon>Caryophanaceae</taxon>
        <taxon>Rummeliibacillus</taxon>
    </lineage>
</organism>
<sequence>MKSLYSKFLLVTILTMIASSLIAFLLTNTYYHQVTKPKNDAKNVTIAKSIVKPISESTSFKLKQYLQTMGNVGYQIYLVDEDYKESFFGGKYRLKNLSHKQVDQVLNGEVYHGMRNLPQETFVTGFFANELSNTVGVPFHYQGKAYALFLRPDIKLLFSEVHTIMGGWFLFMVIISLIAMLFFAKLLIKPITELTFATGRIADERFDTPLSIERRDEIGQLAASFNTMMQRLEENNQMRREFISNVSHDFQSPLLNIQGYAGLLENKSLSPEDQQKYVEIIQSETHRLSNLTRQLLLLTSLDQTSQRAKRENYLLDQQLKRVIQKYRWLLDERQINLSMALEPVSYRGDESLLENVWENLLTNAIKYNQPSGEIEISLASSEKGTTIMIKDTGIGMDTQTIKKAFDRFYRGNESRGKDGTGLGLSIVEKIVHLHSGQIEIESKLAKGTAFTIFLPHL</sequence>
<keyword evidence="6" id="KW-0808">Transferase</keyword>
<protein>
    <recommendedName>
        <fullName evidence="16">Heme sensor protein HssS</fullName>
        <ecNumber evidence="3">2.7.13.3</ecNumber>
    </recommendedName>
</protein>
<evidence type="ECO:0000256" key="5">
    <source>
        <dbReference type="ARBA" id="ARBA00022553"/>
    </source>
</evidence>
<dbReference type="PRINTS" id="PR00344">
    <property type="entry name" value="BCTRLSENSOR"/>
</dbReference>
<evidence type="ECO:0000256" key="14">
    <source>
        <dbReference type="ARBA" id="ARBA00023136"/>
    </source>
</evidence>
<dbReference type="InterPro" id="IPR004358">
    <property type="entry name" value="Sig_transdc_His_kin-like_C"/>
</dbReference>
<dbReference type="Pfam" id="PF02518">
    <property type="entry name" value="HATPase_c"/>
    <property type="match status" value="1"/>
</dbReference>
<evidence type="ECO:0000256" key="16">
    <source>
        <dbReference type="ARBA" id="ARBA00040841"/>
    </source>
</evidence>
<keyword evidence="13" id="KW-0843">Virulence</keyword>
<keyword evidence="12" id="KW-0902">Two-component regulatory system</keyword>
<evidence type="ECO:0000256" key="15">
    <source>
        <dbReference type="ARBA" id="ARBA00037219"/>
    </source>
</evidence>
<dbReference type="CDD" id="cd06225">
    <property type="entry name" value="HAMP"/>
    <property type="match status" value="1"/>
</dbReference>
<keyword evidence="10" id="KW-0067">ATP-binding</keyword>
<dbReference type="SMART" id="SM00304">
    <property type="entry name" value="HAMP"/>
    <property type="match status" value="1"/>
</dbReference>
<keyword evidence="11 17" id="KW-1133">Transmembrane helix</keyword>
<dbReference type="SMART" id="SM00387">
    <property type="entry name" value="HATPase_c"/>
    <property type="match status" value="1"/>
</dbReference>
<dbReference type="Gene3D" id="3.30.565.10">
    <property type="entry name" value="Histidine kinase-like ATPase, C-terminal domain"/>
    <property type="match status" value="1"/>
</dbReference>
<evidence type="ECO:0000256" key="9">
    <source>
        <dbReference type="ARBA" id="ARBA00022777"/>
    </source>
</evidence>
<dbReference type="GO" id="GO:0000155">
    <property type="term" value="F:phosphorelay sensor kinase activity"/>
    <property type="evidence" value="ECO:0007669"/>
    <property type="project" value="InterPro"/>
</dbReference>
<dbReference type="SMART" id="SM00388">
    <property type="entry name" value="HisKA"/>
    <property type="match status" value="1"/>
</dbReference>
<keyword evidence="9 20" id="KW-0418">Kinase</keyword>
<dbReference type="PANTHER" id="PTHR45528:SF11">
    <property type="entry name" value="HISTIDINE KINASE"/>
    <property type="match status" value="1"/>
</dbReference>
<dbReference type="STRING" id="241244.ATY39_15600"/>
<dbReference type="PROSITE" id="PS50109">
    <property type="entry name" value="HIS_KIN"/>
    <property type="match status" value="1"/>
</dbReference>
<keyword evidence="7 17" id="KW-0812">Transmembrane</keyword>
<dbReference type="FunFam" id="3.30.565.10:FF:000006">
    <property type="entry name" value="Sensor histidine kinase WalK"/>
    <property type="match status" value="1"/>
</dbReference>
<dbReference type="AlphaFoldDB" id="A0A143HGT6"/>
<feature type="transmembrane region" description="Helical" evidence="17">
    <location>
        <begin position="165"/>
        <end position="188"/>
    </location>
</feature>
<evidence type="ECO:0000256" key="7">
    <source>
        <dbReference type="ARBA" id="ARBA00022692"/>
    </source>
</evidence>
<dbReference type="RefSeq" id="WP_066791334.1">
    <property type="nucleotide sequence ID" value="NZ_CP014806.1"/>
</dbReference>
<keyword evidence="21" id="KW-1185">Reference proteome</keyword>
<feature type="domain" description="HAMP" evidence="19">
    <location>
        <begin position="185"/>
        <end position="237"/>
    </location>
</feature>
<dbReference type="SUPFAM" id="SSF158472">
    <property type="entry name" value="HAMP domain-like"/>
    <property type="match status" value="1"/>
</dbReference>
<reference evidence="21" key="2">
    <citation type="submission" date="2016-03" db="EMBL/GenBank/DDBJ databases">
        <authorList>
            <person name="Ploux O."/>
        </authorList>
    </citation>
    <scope>NUCLEOTIDE SEQUENCE [LARGE SCALE GENOMIC DNA]</scope>
    <source>
        <strain evidence="21">PP9</strain>
    </source>
</reference>
<evidence type="ECO:0000256" key="8">
    <source>
        <dbReference type="ARBA" id="ARBA00022741"/>
    </source>
</evidence>
<dbReference type="InterPro" id="IPR003661">
    <property type="entry name" value="HisK_dim/P_dom"/>
</dbReference>
<dbReference type="InterPro" id="IPR003660">
    <property type="entry name" value="HAMP_dom"/>
</dbReference>
<dbReference type="InterPro" id="IPR003594">
    <property type="entry name" value="HATPase_dom"/>
</dbReference>
<evidence type="ECO:0000256" key="6">
    <source>
        <dbReference type="ARBA" id="ARBA00022679"/>
    </source>
</evidence>
<comment type="function">
    <text evidence="15">Member of the two-component regulatory system HssS/HssR involved in intracellular heme homeostasis and tempering of staphylococcal virulence. HssS functions as a heme sensor histidine kinase which is autophosphorylated at a histidine residue and transfers its phosphate group to an aspartate residue of HssR. HssR/HssS activates the expression of hrtAB, an efflux pump, in response to extracellular heme, hemin, hemoglobin or blood.</text>
</comment>
<comment type="catalytic activity">
    <reaction evidence="1">
        <text>ATP + protein L-histidine = ADP + protein N-phospho-L-histidine.</text>
        <dbReference type="EC" id="2.7.13.3"/>
    </reaction>
</comment>
<dbReference type="EC" id="2.7.13.3" evidence="3"/>
<evidence type="ECO:0000256" key="1">
    <source>
        <dbReference type="ARBA" id="ARBA00000085"/>
    </source>
</evidence>
<reference evidence="20 21" key="1">
    <citation type="journal article" date="2016" name="Genome Announc.">
        <title>Whole-Genome Sequence of Rummeliibacillus stabekisii Strain PP9 Isolated from Antarctic Soil.</title>
        <authorList>
            <person name="da Mota F.F."/>
            <person name="Vollu R.E."/>
            <person name="Jurelevicius D."/>
            <person name="Seldin L."/>
        </authorList>
    </citation>
    <scope>NUCLEOTIDE SEQUENCE [LARGE SCALE GENOMIC DNA]</scope>
    <source>
        <strain evidence="20 21">PP9</strain>
    </source>
</reference>
<proteinExistence type="predicted"/>
<evidence type="ECO:0000259" key="18">
    <source>
        <dbReference type="PROSITE" id="PS50109"/>
    </source>
</evidence>
<dbReference type="Pfam" id="PF00512">
    <property type="entry name" value="HisKA"/>
    <property type="match status" value="1"/>
</dbReference>
<evidence type="ECO:0000256" key="10">
    <source>
        <dbReference type="ARBA" id="ARBA00022840"/>
    </source>
</evidence>